<reference evidence="4 5" key="1">
    <citation type="submission" date="2024-01" db="EMBL/GenBank/DDBJ databases">
        <authorList>
            <person name="Alioto T."/>
            <person name="Alioto T."/>
            <person name="Gomez Garrido J."/>
        </authorList>
    </citation>
    <scope>NUCLEOTIDE SEQUENCE [LARGE SCALE GENOMIC DNA]</scope>
</reference>
<sequence length="316" mass="35106">MIPKIWLIATFLSTSYSETLECLQRNISCCDIKTADGFKFKFGLTEGMTVTYTYVNDKETLIAYAGPSKREFQPSEVVSMDNSTVVRRHCNDTKVKHILRKGKHVTEHCVVYETTEKMENCDRKDSPKPPGLIIGVAVGVLVAVLCAIMVCSWKRYLEHLRTYCGHKQPISREDGGGEETSDDSTADGRIRQTLSLDYNLNDVRIEQSKNGNLNAPGVNGAPNHRAMNRNMRDDPGGDTRGQCTAWSSERHGSKDHVIEGQPLLSTENAPDPDLNTAGVSVAALVYKCDFDPDQVHRCSTVPDTDVKSMTPQHEEP</sequence>
<keyword evidence="5" id="KW-1185">Reference proteome</keyword>
<organism evidence="4 5">
    <name type="scientific">Scomber scombrus</name>
    <name type="common">Atlantic mackerel</name>
    <name type="synonym">Scomber vernalis</name>
    <dbReference type="NCBI Taxonomy" id="13677"/>
    <lineage>
        <taxon>Eukaryota</taxon>
        <taxon>Metazoa</taxon>
        <taxon>Chordata</taxon>
        <taxon>Craniata</taxon>
        <taxon>Vertebrata</taxon>
        <taxon>Euteleostomi</taxon>
        <taxon>Actinopterygii</taxon>
        <taxon>Neopterygii</taxon>
        <taxon>Teleostei</taxon>
        <taxon>Neoteleostei</taxon>
        <taxon>Acanthomorphata</taxon>
        <taxon>Pelagiaria</taxon>
        <taxon>Scombriformes</taxon>
        <taxon>Scombridae</taxon>
        <taxon>Scomber</taxon>
    </lineage>
</organism>
<keyword evidence="3" id="KW-0732">Signal</keyword>
<gene>
    <name evidence="4" type="ORF">FSCOSCO3_A017208</name>
</gene>
<feature type="compositionally biased region" description="Polar residues" evidence="1">
    <location>
        <begin position="307"/>
        <end position="316"/>
    </location>
</feature>
<evidence type="ECO:0000256" key="2">
    <source>
        <dbReference type="SAM" id="Phobius"/>
    </source>
</evidence>
<feature type="region of interest" description="Disordered" evidence="1">
    <location>
        <begin position="295"/>
        <end position="316"/>
    </location>
</feature>
<keyword evidence="2" id="KW-1133">Transmembrane helix</keyword>
<protein>
    <submittedName>
        <fullName evidence="4">Uncharacterized protein LOC122966098 isoform X3</fullName>
    </submittedName>
</protein>
<evidence type="ECO:0000313" key="5">
    <source>
        <dbReference type="Proteomes" id="UP001314229"/>
    </source>
</evidence>
<feature type="transmembrane region" description="Helical" evidence="2">
    <location>
        <begin position="131"/>
        <end position="153"/>
    </location>
</feature>
<name>A0AAV1NV53_SCOSC</name>
<evidence type="ECO:0000256" key="1">
    <source>
        <dbReference type="SAM" id="MobiDB-lite"/>
    </source>
</evidence>
<comment type="caution">
    <text evidence="4">The sequence shown here is derived from an EMBL/GenBank/DDBJ whole genome shotgun (WGS) entry which is preliminary data.</text>
</comment>
<dbReference type="EMBL" id="CAWUFR010000062">
    <property type="protein sequence ID" value="CAK6963133.1"/>
    <property type="molecule type" value="Genomic_DNA"/>
</dbReference>
<feature type="region of interest" description="Disordered" evidence="1">
    <location>
        <begin position="208"/>
        <end position="242"/>
    </location>
</feature>
<keyword evidence="2" id="KW-0472">Membrane</keyword>
<proteinExistence type="predicted"/>
<feature type="signal peptide" evidence="3">
    <location>
        <begin position="1"/>
        <end position="17"/>
    </location>
</feature>
<feature type="compositionally biased region" description="Acidic residues" evidence="1">
    <location>
        <begin position="176"/>
        <end position="185"/>
    </location>
</feature>
<feature type="region of interest" description="Disordered" evidence="1">
    <location>
        <begin position="167"/>
        <end position="191"/>
    </location>
</feature>
<dbReference type="Proteomes" id="UP001314229">
    <property type="component" value="Unassembled WGS sequence"/>
</dbReference>
<evidence type="ECO:0000256" key="3">
    <source>
        <dbReference type="SAM" id="SignalP"/>
    </source>
</evidence>
<keyword evidence="2" id="KW-0812">Transmembrane</keyword>
<dbReference type="AlphaFoldDB" id="A0AAV1NV53"/>
<evidence type="ECO:0000313" key="4">
    <source>
        <dbReference type="EMBL" id="CAK6963133.1"/>
    </source>
</evidence>
<feature type="chain" id="PRO_5043707374" evidence="3">
    <location>
        <begin position="18"/>
        <end position="316"/>
    </location>
</feature>
<accession>A0AAV1NV53</accession>